<evidence type="ECO:0000313" key="4">
    <source>
        <dbReference type="Proteomes" id="UP000623067"/>
    </source>
</evidence>
<name>A0A916T1V1_9SPHN</name>
<protein>
    <submittedName>
        <fullName evidence="3">Isomerase</fullName>
    </submittedName>
</protein>
<dbReference type="InterPro" id="IPR003719">
    <property type="entry name" value="Phenazine_PhzF-like"/>
</dbReference>
<gene>
    <name evidence="3" type="ORF">GCM10011380_12930</name>
</gene>
<dbReference type="Pfam" id="PF02567">
    <property type="entry name" value="PhzC-PhzF"/>
    <property type="match status" value="1"/>
</dbReference>
<dbReference type="PANTHER" id="PTHR13774:SF17">
    <property type="entry name" value="PHENAZINE BIOSYNTHESIS-LIKE DOMAIN-CONTAINING PROTEIN"/>
    <property type="match status" value="1"/>
</dbReference>
<dbReference type="PIRSF" id="PIRSF016184">
    <property type="entry name" value="PhzC_PhzF"/>
    <property type="match status" value="1"/>
</dbReference>
<keyword evidence="4" id="KW-1185">Reference proteome</keyword>
<keyword evidence="2 3" id="KW-0413">Isomerase</keyword>
<dbReference type="AlphaFoldDB" id="A0A916T1V1"/>
<sequence length="281" mass="29298">MVRQAPLIGTPSGSAATPILVDVFVGPPRLLGNPAAIVEVPAWPDDAAMLAAAQAIGAPDTAFVMRPEDGEADHGLRWFSPKGEVQLCGHATLAAGHVLLTRDPQRQHVRFATRFAGILTVERAGDETAISLPRIDPEPHDLPDVIAALGLQIAVASLWHPAGYAVIVLPDAAAVRAVVPDLTALAAARGDVMAIVTAPGDIADVVSRVFVPRHGGEDAVTGSAHAVVAAYWTQRLGRTGFEAEQASPRGGRLTVSLDGPTVRLAGRCLFKHTEACSRGDD</sequence>
<reference evidence="3" key="1">
    <citation type="journal article" date="2014" name="Int. J. Syst. Evol. Microbiol.">
        <title>Complete genome sequence of Corynebacterium casei LMG S-19264T (=DSM 44701T), isolated from a smear-ripened cheese.</title>
        <authorList>
            <consortium name="US DOE Joint Genome Institute (JGI-PGF)"/>
            <person name="Walter F."/>
            <person name="Albersmeier A."/>
            <person name="Kalinowski J."/>
            <person name="Ruckert C."/>
        </authorList>
    </citation>
    <scope>NUCLEOTIDE SEQUENCE</scope>
    <source>
        <strain evidence="3">CGMCC 1.15330</strain>
    </source>
</reference>
<evidence type="ECO:0000256" key="2">
    <source>
        <dbReference type="ARBA" id="ARBA00023235"/>
    </source>
</evidence>
<evidence type="ECO:0000256" key="1">
    <source>
        <dbReference type="ARBA" id="ARBA00008270"/>
    </source>
</evidence>
<comment type="caution">
    <text evidence="3">The sequence shown here is derived from an EMBL/GenBank/DDBJ whole genome shotgun (WGS) entry which is preliminary data.</text>
</comment>
<dbReference type="Proteomes" id="UP000623067">
    <property type="component" value="Unassembled WGS sequence"/>
</dbReference>
<proteinExistence type="inferred from homology"/>
<dbReference type="GO" id="GO:0016853">
    <property type="term" value="F:isomerase activity"/>
    <property type="evidence" value="ECO:0007669"/>
    <property type="project" value="UniProtKB-KW"/>
</dbReference>
<dbReference type="EMBL" id="BMIH01000002">
    <property type="protein sequence ID" value="GGB24803.1"/>
    <property type="molecule type" value="Genomic_DNA"/>
</dbReference>
<accession>A0A916T1V1</accession>
<dbReference type="GO" id="GO:0005737">
    <property type="term" value="C:cytoplasm"/>
    <property type="evidence" value="ECO:0007669"/>
    <property type="project" value="TreeGrafter"/>
</dbReference>
<dbReference type="PANTHER" id="PTHR13774">
    <property type="entry name" value="PHENAZINE BIOSYNTHESIS PROTEIN"/>
    <property type="match status" value="1"/>
</dbReference>
<comment type="similarity">
    <text evidence="1">Belongs to the PhzF family.</text>
</comment>
<dbReference type="NCBIfam" id="TIGR00654">
    <property type="entry name" value="PhzF_family"/>
    <property type="match status" value="1"/>
</dbReference>
<evidence type="ECO:0000313" key="3">
    <source>
        <dbReference type="EMBL" id="GGB24803.1"/>
    </source>
</evidence>
<organism evidence="3 4">
    <name type="scientific">Sphingomonas metalli</name>
    <dbReference type="NCBI Taxonomy" id="1779358"/>
    <lineage>
        <taxon>Bacteria</taxon>
        <taxon>Pseudomonadati</taxon>
        <taxon>Pseudomonadota</taxon>
        <taxon>Alphaproteobacteria</taxon>
        <taxon>Sphingomonadales</taxon>
        <taxon>Sphingomonadaceae</taxon>
        <taxon>Sphingomonas</taxon>
    </lineage>
</organism>
<reference evidence="3" key="2">
    <citation type="submission" date="2020-09" db="EMBL/GenBank/DDBJ databases">
        <authorList>
            <person name="Sun Q."/>
            <person name="Zhou Y."/>
        </authorList>
    </citation>
    <scope>NUCLEOTIDE SEQUENCE</scope>
    <source>
        <strain evidence="3">CGMCC 1.15330</strain>
    </source>
</reference>
<dbReference type="Gene3D" id="3.10.310.10">
    <property type="entry name" value="Diaminopimelate Epimerase, Chain A, domain 1"/>
    <property type="match status" value="2"/>
</dbReference>
<dbReference type="SUPFAM" id="SSF54506">
    <property type="entry name" value="Diaminopimelate epimerase-like"/>
    <property type="match status" value="1"/>
</dbReference>